<dbReference type="PANTHER" id="PTHR36838:SF3">
    <property type="entry name" value="TRANSPORTER AUXIN EFFLUX CARRIER EC FAMILY"/>
    <property type="match status" value="1"/>
</dbReference>
<dbReference type="AlphaFoldDB" id="A0A221KE53"/>
<feature type="transmembrane region" description="Helical" evidence="7">
    <location>
        <begin position="6"/>
        <end position="22"/>
    </location>
</feature>
<dbReference type="Pfam" id="PF03547">
    <property type="entry name" value="Mem_trans"/>
    <property type="match status" value="1"/>
</dbReference>
<evidence type="ECO:0000313" key="8">
    <source>
        <dbReference type="EMBL" id="ASM77103.1"/>
    </source>
</evidence>
<evidence type="ECO:0000256" key="4">
    <source>
        <dbReference type="ARBA" id="ARBA00022692"/>
    </source>
</evidence>
<proteinExistence type="predicted"/>
<feature type="transmembrane region" description="Helical" evidence="7">
    <location>
        <begin position="97"/>
        <end position="116"/>
    </location>
</feature>
<protein>
    <submittedName>
        <fullName evidence="8">Transporter</fullName>
    </submittedName>
</protein>
<dbReference type="RefSeq" id="WP_089416305.1">
    <property type="nucleotide sequence ID" value="NZ_CP022423.1"/>
</dbReference>
<evidence type="ECO:0000256" key="6">
    <source>
        <dbReference type="ARBA" id="ARBA00023136"/>
    </source>
</evidence>
<feature type="transmembrane region" description="Helical" evidence="7">
    <location>
        <begin position="122"/>
        <end position="146"/>
    </location>
</feature>
<evidence type="ECO:0000313" key="9">
    <source>
        <dbReference type="Proteomes" id="UP000199729"/>
    </source>
</evidence>
<dbReference type="GO" id="GO:0055085">
    <property type="term" value="P:transmembrane transport"/>
    <property type="evidence" value="ECO:0007669"/>
    <property type="project" value="InterPro"/>
</dbReference>
<sequence length="350" mass="36429">MQAILAVTLPFFTLVLLGWFAARRGWLPESAVPGLNSFVLFFALPALLLRFGMSTPVMELLNPVVLGVYLLAGAAIVALTVALTWREPQCALKDASFGALVAAFPNSGFMGVPLLVTLLGPAAAGPVICTVLADMIITTSVCVGLAESRGPVQPGQLARDHGPRAAALKALRGALSNPLPWSIAVGVGMGWQGWVLPGPLWRVVQLLADAATPVALFTIGAVLWRSGSAARASGRRAALGSYVPVALIKLIVHPLAVGGLGWWAQRQGLPLSPLQWMALTLVAALPSASNVSLLAERYGADNGRIARIILASTVLAFGSFSALAWWLGVQPTAPDGAPLPNPSPTRGEGR</sequence>
<evidence type="ECO:0000256" key="1">
    <source>
        <dbReference type="ARBA" id="ARBA00004141"/>
    </source>
</evidence>
<comment type="subcellular location">
    <subcellularLocation>
        <location evidence="1">Membrane</location>
        <topology evidence="1">Multi-pass membrane protein</topology>
    </subcellularLocation>
</comment>
<feature type="transmembrane region" description="Helical" evidence="7">
    <location>
        <begin position="308"/>
        <end position="328"/>
    </location>
</feature>
<dbReference type="InterPro" id="IPR004776">
    <property type="entry name" value="Mem_transp_PIN-like"/>
</dbReference>
<name>A0A221KE53_VITFI</name>
<evidence type="ECO:0000256" key="3">
    <source>
        <dbReference type="ARBA" id="ARBA00022475"/>
    </source>
</evidence>
<feature type="transmembrane region" description="Helical" evidence="7">
    <location>
        <begin position="203"/>
        <end position="224"/>
    </location>
</feature>
<feature type="transmembrane region" description="Helical" evidence="7">
    <location>
        <begin position="245"/>
        <end position="264"/>
    </location>
</feature>
<dbReference type="OrthoDB" id="3435874at2"/>
<dbReference type="GO" id="GO:0016020">
    <property type="term" value="C:membrane"/>
    <property type="evidence" value="ECO:0007669"/>
    <property type="project" value="UniProtKB-SubCell"/>
</dbReference>
<dbReference type="EMBL" id="CP022423">
    <property type="protein sequence ID" value="ASM77103.1"/>
    <property type="molecule type" value="Genomic_DNA"/>
</dbReference>
<reference evidence="8 9" key="1">
    <citation type="submission" date="2017-07" db="EMBL/GenBank/DDBJ databases">
        <title>Complete Genome Sequence of the cosmetic ferment Vitreoscilla filiformis (ATCC15551).</title>
        <authorList>
            <person name="Contreras S."/>
            <person name="Sagory-Zalkind P."/>
            <person name="Blanquart H."/>
            <person name="Iltis A."/>
            <person name="Morand S.C."/>
        </authorList>
    </citation>
    <scope>NUCLEOTIDE SEQUENCE [LARGE SCALE GENOMIC DNA]</scope>
    <source>
        <strain evidence="8 9">ATCC 15551</strain>
    </source>
</reference>
<feature type="transmembrane region" description="Helical" evidence="7">
    <location>
        <begin position="276"/>
        <end position="296"/>
    </location>
</feature>
<evidence type="ECO:0000256" key="7">
    <source>
        <dbReference type="SAM" id="Phobius"/>
    </source>
</evidence>
<keyword evidence="2" id="KW-0813">Transport</keyword>
<keyword evidence="9" id="KW-1185">Reference proteome</keyword>
<feature type="transmembrane region" description="Helical" evidence="7">
    <location>
        <begin position="34"/>
        <end position="52"/>
    </location>
</feature>
<dbReference type="Proteomes" id="UP000199729">
    <property type="component" value="Chromosome"/>
</dbReference>
<dbReference type="PANTHER" id="PTHR36838">
    <property type="entry name" value="AUXIN EFFLUX CARRIER FAMILY PROTEIN"/>
    <property type="match status" value="1"/>
</dbReference>
<keyword evidence="4 7" id="KW-0812">Transmembrane</keyword>
<dbReference type="KEGG" id="vff:VITFI_CDS1325"/>
<keyword evidence="3" id="KW-1003">Cell membrane</keyword>
<evidence type="ECO:0000256" key="2">
    <source>
        <dbReference type="ARBA" id="ARBA00022448"/>
    </source>
</evidence>
<feature type="transmembrane region" description="Helical" evidence="7">
    <location>
        <begin position="179"/>
        <end position="197"/>
    </location>
</feature>
<keyword evidence="6 7" id="KW-0472">Membrane</keyword>
<keyword evidence="5 7" id="KW-1133">Transmembrane helix</keyword>
<gene>
    <name evidence="8" type="ORF">VITFI_CDS1325</name>
</gene>
<accession>A0A221KE53</accession>
<feature type="transmembrane region" description="Helical" evidence="7">
    <location>
        <begin position="64"/>
        <end position="85"/>
    </location>
</feature>
<organism evidence="8 9">
    <name type="scientific">Vitreoscilla filiformis</name>
    <dbReference type="NCBI Taxonomy" id="63"/>
    <lineage>
        <taxon>Bacteria</taxon>
        <taxon>Pseudomonadati</taxon>
        <taxon>Pseudomonadota</taxon>
        <taxon>Betaproteobacteria</taxon>
        <taxon>Neisseriales</taxon>
        <taxon>Neisseriaceae</taxon>
        <taxon>Vitreoscilla</taxon>
    </lineage>
</organism>
<evidence type="ECO:0000256" key="5">
    <source>
        <dbReference type="ARBA" id="ARBA00022989"/>
    </source>
</evidence>